<evidence type="ECO:0000313" key="10">
    <source>
        <dbReference type="Proteomes" id="UP000502823"/>
    </source>
</evidence>
<dbReference type="Pfam" id="PF03098">
    <property type="entry name" value="An_peroxidase"/>
    <property type="match status" value="1"/>
</dbReference>
<evidence type="ECO:0000256" key="8">
    <source>
        <dbReference type="SAM" id="MobiDB-lite"/>
    </source>
</evidence>
<dbReference type="PANTHER" id="PTHR11475">
    <property type="entry name" value="OXIDASE/PEROXIDASE"/>
    <property type="match status" value="1"/>
</dbReference>
<feature type="region of interest" description="Disordered" evidence="8">
    <location>
        <begin position="882"/>
        <end position="980"/>
    </location>
</feature>
<feature type="region of interest" description="Disordered" evidence="8">
    <location>
        <begin position="804"/>
        <end position="826"/>
    </location>
</feature>
<evidence type="ECO:0000256" key="5">
    <source>
        <dbReference type="ARBA" id="ARBA00022729"/>
    </source>
</evidence>
<dbReference type="FunCoup" id="A0A6L2PJG7">
    <property type="interactions" value="4"/>
</dbReference>
<dbReference type="Gene3D" id="1.10.640.10">
    <property type="entry name" value="Haem peroxidase domain superfamily, animal type"/>
    <property type="match status" value="1"/>
</dbReference>
<comment type="caution">
    <text evidence="9">The sequence shown here is derived from an EMBL/GenBank/DDBJ whole genome shotgun (WGS) entry which is preliminary data.</text>
</comment>
<evidence type="ECO:0000256" key="4">
    <source>
        <dbReference type="ARBA" id="ARBA00022617"/>
    </source>
</evidence>
<evidence type="ECO:0000256" key="2">
    <source>
        <dbReference type="ARBA" id="ARBA00022525"/>
    </source>
</evidence>
<keyword evidence="5" id="KW-0732">Signal</keyword>
<dbReference type="GO" id="GO:0046872">
    <property type="term" value="F:metal ion binding"/>
    <property type="evidence" value="ECO:0007669"/>
    <property type="project" value="UniProtKB-KW"/>
</dbReference>
<feature type="non-terminal residue" evidence="9">
    <location>
        <position position="1"/>
    </location>
</feature>
<accession>A0A6L2PJG7</accession>
<organism evidence="9 10">
    <name type="scientific">Coptotermes formosanus</name>
    <name type="common">Formosan subterranean termite</name>
    <dbReference type="NCBI Taxonomy" id="36987"/>
    <lineage>
        <taxon>Eukaryota</taxon>
        <taxon>Metazoa</taxon>
        <taxon>Ecdysozoa</taxon>
        <taxon>Arthropoda</taxon>
        <taxon>Hexapoda</taxon>
        <taxon>Insecta</taxon>
        <taxon>Pterygota</taxon>
        <taxon>Neoptera</taxon>
        <taxon>Polyneoptera</taxon>
        <taxon>Dictyoptera</taxon>
        <taxon>Blattodea</taxon>
        <taxon>Blattoidea</taxon>
        <taxon>Termitoidae</taxon>
        <taxon>Rhinotermitidae</taxon>
        <taxon>Coptotermes</taxon>
    </lineage>
</organism>
<dbReference type="GO" id="GO:0006979">
    <property type="term" value="P:response to oxidative stress"/>
    <property type="evidence" value="ECO:0007669"/>
    <property type="project" value="InterPro"/>
</dbReference>
<evidence type="ECO:0000256" key="3">
    <source>
        <dbReference type="ARBA" id="ARBA00022559"/>
    </source>
</evidence>
<keyword evidence="7" id="KW-0479">Metal-binding</keyword>
<dbReference type="InterPro" id="IPR037120">
    <property type="entry name" value="Haem_peroxidase_sf_animal"/>
</dbReference>
<keyword evidence="10" id="KW-1185">Reference proteome</keyword>
<dbReference type="GO" id="GO:0005576">
    <property type="term" value="C:extracellular region"/>
    <property type="evidence" value="ECO:0007669"/>
    <property type="project" value="UniProtKB-SubCell"/>
</dbReference>
<feature type="compositionally biased region" description="Basic and acidic residues" evidence="8">
    <location>
        <begin position="1101"/>
        <end position="1120"/>
    </location>
</feature>
<feature type="compositionally biased region" description="Basic and acidic residues" evidence="8">
    <location>
        <begin position="940"/>
        <end position="953"/>
    </location>
</feature>
<feature type="compositionally biased region" description="Basic and acidic residues" evidence="8">
    <location>
        <begin position="1000"/>
        <end position="1035"/>
    </location>
</feature>
<evidence type="ECO:0000256" key="7">
    <source>
        <dbReference type="PIRSR" id="PIRSR619791-2"/>
    </source>
</evidence>
<feature type="compositionally biased region" description="Basic and acidic residues" evidence="8">
    <location>
        <begin position="1132"/>
        <end position="1168"/>
    </location>
</feature>
<evidence type="ECO:0000313" key="9">
    <source>
        <dbReference type="EMBL" id="GFG31332.1"/>
    </source>
</evidence>
<name>A0A6L2PJG7_COPFO</name>
<evidence type="ECO:0000256" key="6">
    <source>
        <dbReference type="ARBA" id="ARBA00023004"/>
    </source>
</evidence>
<keyword evidence="6 7" id="KW-0408">Iron</keyword>
<feature type="compositionally biased region" description="Acidic residues" evidence="8">
    <location>
        <begin position="1169"/>
        <end position="1181"/>
    </location>
</feature>
<dbReference type="SUPFAM" id="SSF48113">
    <property type="entry name" value="Heme-dependent peroxidases"/>
    <property type="match status" value="1"/>
</dbReference>
<sequence>PKTPIWKTEEIATVGELLLDISINLAKTYGLSYEDIEKGLPLIDTSKTLIREVCPPFLANVECRPGKYRRYDGLCSNLQHPTWGATMTPFTRLVGPLYADGMTAPRISVTGTQLPLPRIVSRTVHPDEGFHDHAGTVMVVAWGQFMDHDYTLTATPLDPLNRNEPEECCNRPAHLKNPYCLEIHIPADDYFYSLFGLRCQDFVRGFPAVRPGCRLGSRAPFNTLTGVLDGNTVYGVSEKFARHLRAGYGGLMRMNPVFADYGLKDLLPLKLDIPDEGCTRPNRSMYCFEGGEIRVNEQLVLTCMHTLMAREHNRIAHALSQINPHWDDETLYQEARRIVIAEIQHITYNEFLPIILGKEVMEKFGLLTQKEGYWDGYDPSVNPNVIDAFAAAAFRFGHSLLPTAIERWSKAHKFIASRRLSDLIRQPYDLYRAGVLDEYFMGLMNQVAQAMDDSVTQEVTNHLFKKPGARYGMDLASFNMQRGREFGLPGYMEFRKFCGLPDAHSFDELFGSMSNETIRRYASIYEHPSDVDLWSGGVSERPLPGSMVGPTFACIIATQFSYSRRGDRFWYELGNQPSSFTPVYPMVLPDHEINPRVPCRSGVIPGVDLTKWADFGTPAAVPAGTPFQHSENILQAYPVQQQPEQHKPTFNPDQNIQLEFPPNPDIIQSIEVHSFDDPVIAAPSQQTREDNRVDETVVHNDTARINVKDNVLNSNNSTEVKRLKREASNGGITNTPEIDKYKPKNKLKQMEMFHNQAYKLSKLSNGYKKKINPIIPPLETWPTGMTRVPRTATGIARQYEELTENNTEGTQSGGLRKVTDSPELYDDHEGRNKIVIRSIQQDRHNAKTYQVHELSDEDSNQDSGVKEFSINNNARQVHNRMRTLHKNSEEMDSTGIDKKSEEKTRTVTEVPSSYLPKYDSNTEDVKNTSVIAQDEQDYSELERSAGHISSKDEVDTDPSQKQEQITSRHGSSRGSDSNGITLKHHLLENNNNGERIIEEKKQSDLEFKTHGSNQHREQMENRELLQKDDNADEYSRPVFKLNEEQEEKELEQREHVIVSNETGETPFSSAVLSDKLSTSPGRDLSLSEIPDIEELQMEQKTGYDKTEHENKDRYESHNEESVASSEQNEDEKESHETLQAKPEMLDHNSQNKEHSQHNFEGGDRKATGDEEEQEEEEEEGGIYEAISKILQKKDAISRAEDVVARGDGNNKNQKQADSYRNYWVLEYYRPKFSK</sequence>
<keyword evidence="3" id="KW-0560">Oxidoreductase</keyword>
<dbReference type="FunFam" id="1.10.640.10:FF:000003">
    <property type="entry name" value="chorion peroxidase"/>
    <property type="match status" value="1"/>
</dbReference>
<feature type="compositionally biased region" description="Basic and acidic residues" evidence="8">
    <location>
        <begin position="895"/>
        <end position="906"/>
    </location>
</feature>
<reference evidence="10" key="1">
    <citation type="submission" date="2020-01" db="EMBL/GenBank/DDBJ databases">
        <title>Draft genome sequence of the Termite Coptotermes fromosanus.</title>
        <authorList>
            <person name="Itakura S."/>
            <person name="Yosikawa Y."/>
            <person name="Umezawa K."/>
        </authorList>
    </citation>
    <scope>NUCLEOTIDE SEQUENCE [LARGE SCALE GENOMIC DNA]</scope>
</reference>
<feature type="binding site" description="axial binding residue" evidence="7">
    <location>
        <position position="398"/>
    </location>
    <ligand>
        <name>heme b</name>
        <dbReference type="ChEBI" id="CHEBI:60344"/>
    </ligand>
    <ligandPart>
        <name>Fe</name>
        <dbReference type="ChEBI" id="CHEBI:18248"/>
    </ligandPart>
</feature>
<dbReference type="GO" id="GO:0004601">
    <property type="term" value="F:peroxidase activity"/>
    <property type="evidence" value="ECO:0007669"/>
    <property type="project" value="UniProtKB-KW"/>
</dbReference>
<comment type="subcellular location">
    <subcellularLocation>
        <location evidence="1">Secreted</location>
    </subcellularLocation>
</comment>
<gene>
    <name evidence="9" type="ORF">Cfor_12891</name>
</gene>
<feature type="compositionally biased region" description="Basic and acidic residues" evidence="8">
    <location>
        <begin position="817"/>
        <end position="826"/>
    </location>
</feature>
<dbReference type="PROSITE" id="PS50292">
    <property type="entry name" value="PEROXIDASE_3"/>
    <property type="match status" value="1"/>
</dbReference>
<dbReference type="EMBL" id="BLKM01000294">
    <property type="protein sequence ID" value="GFG31332.1"/>
    <property type="molecule type" value="Genomic_DNA"/>
</dbReference>
<dbReference type="InParanoid" id="A0A6L2PJG7"/>
<dbReference type="Proteomes" id="UP000502823">
    <property type="component" value="Unassembled WGS sequence"/>
</dbReference>
<feature type="region of interest" description="Disordered" evidence="8">
    <location>
        <begin position="1000"/>
        <end position="1183"/>
    </location>
</feature>
<dbReference type="CDD" id="cd09823">
    <property type="entry name" value="peroxinectin_like"/>
    <property type="match status" value="1"/>
</dbReference>
<keyword evidence="4 7" id="KW-0349">Heme</keyword>
<dbReference type="PRINTS" id="PR00457">
    <property type="entry name" value="ANPEROXIDASE"/>
</dbReference>
<feature type="compositionally biased region" description="Polar residues" evidence="8">
    <location>
        <begin position="1059"/>
        <end position="1080"/>
    </location>
</feature>
<dbReference type="OrthoDB" id="823504at2759"/>
<evidence type="ECO:0000256" key="1">
    <source>
        <dbReference type="ARBA" id="ARBA00004613"/>
    </source>
</evidence>
<protein>
    <recommendedName>
        <fullName evidence="11">Chorion peroxidase</fullName>
    </recommendedName>
</protein>
<dbReference type="InterPro" id="IPR019791">
    <property type="entry name" value="Haem_peroxidase_animal"/>
</dbReference>
<dbReference type="PANTHER" id="PTHR11475:SF106">
    <property type="entry name" value="CURLY SU"/>
    <property type="match status" value="1"/>
</dbReference>
<feature type="compositionally biased region" description="Polar residues" evidence="8">
    <location>
        <begin position="957"/>
        <end position="980"/>
    </location>
</feature>
<keyword evidence="3" id="KW-0575">Peroxidase</keyword>
<evidence type="ECO:0008006" key="11">
    <source>
        <dbReference type="Google" id="ProtNLM"/>
    </source>
</evidence>
<dbReference type="GO" id="GO:0022412">
    <property type="term" value="P:cellular process involved in reproduction in multicellular organism"/>
    <property type="evidence" value="ECO:0007669"/>
    <property type="project" value="UniProtKB-ARBA"/>
</dbReference>
<dbReference type="InterPro" id="IPR010255">
    <property type="entry name" value="Haem_peroxidase_sf"/>
</dbReference>
<keyword evidence="2" id="KW-0964">Secreted</keyword>
<dbReference type="GO" id="GO:0020037">
    <property type="term" value="F:heme binding"/>
    <property type="evidence" value="ECO:0007669"/>
    <property type="project" value="InterPro"/>
</dbReference>
<dbReference type="AlphaFoldDB" id="A0A6L2PJG7"/>
<proteinExistence type="predicted"/>